<name>A0A6J6EFU5_9ZZZZ</name>
<evidence type="ECO:0000313" key="3">
    <source>
        <dbReference type="EMBL" id="CAB4648121.1"/>
    </source>
</evidence>
<feature type="domain" description="ER-bound oxygenase mpaB/mpaB'/Rubber oxygenase catalytic" evidence="1">
    <location>
        <begin position="39"/>
        <end position="257"/>
    </location>
</feature>
<sequence length="291" mass="31716">MLSGDPHGEPEWVRSIAEGDDAGYFGPGSAVWHVNGGIPVIVAGVRALLMQTLHPGAMAGVHDHSRYAEDPLGRLAGTVRWVVTTTFGSTQTVGLETSRVSRLHNRVKGTYPSDSREGQPTRYSAKDRDLVAWVHIVFTDAFLAAHRQWGDLIPITAPGESGEDSYVREWAVAGELMGLTHPPRSRAGLRSALDAFGPVLRADERVKEALRFLTKPPLPGPARIPYAIMVGGAIATMEPHYRSMLGLKRPWWPAISLTRAVLWLTGVVLGTESTSRRRAKERLARLGLVPS</sequence>
<reference evidence="2" key="1">
    <citation type="submission" date="2020-05" db="EMBL/GenBank/DDBJ databases">
        <authorList>
            <person name="Chiriac C."/>
            <person name="Salcher M."/>
            <person name="Ghai R."/>
            <person name="Kavagutti S V."/>
        </authorList>
    </citation>
    <scope>NUCLEOTIDE SEQUENCE</scope>
</reference>
<dbReference type="InterPro" id="IPR018713">
    <property type="entry name" value="MPAB/Lcp_cat_dom"/>
</dbReference>
<dbReference type="EMBL" id="CAEZVY010000113">
    <property type="protein sequence ID" value="CAB4648121.1"/>
    <property type="molecule type" value="Genomic_DNA"/>
</dbReference>
<organism evidence="2">
    <name type="scientific">freshwater metagenome</name>
    <dbReference type="NCBI Taxonomy" id="449393"/>
    <lineage>
        <taxon>unclassified sequences</taxon>
        <taxon>metagenomes</taxon>
        <taxon>ecological metagenomes</taxon>
    </lineage>
</organism>
<dbReference type="PANTHER" id="PTHR36151">
    <property type="entry name" value="BLR2777 PROTEIN"/>
    <property type="match status" value="1"/>
</dbReference>
<dbReference type="Pfam" id="PF09995">
    <property type="entry name" value="MPAB_Lcp_cat"/>
    <property type="match status" value="1"/>
</dbReference>
<proteinExistence type="predicted"/>
<dbReference type="EMBL" id="CAEZTM010000046">
    <property type="protein sequence ID" value="CAB4575232.1"/>
    <property type="molecule type" value="Genomic_DNA"/>
</dbReference>
<evidence type="ECO:0000313" key="2">
    <source>
        <dbReference type="EMBL" id="CAB4575232.1"/>
    </source>
</evidence>
<protein>
    <submittedName>
        <fullName evidence="2">Unannotated protein</fullName>
    </submittedName>
</protein>
<dbReference type="GO" id="GO:0016491">
    <property type="term" value="F:oxidoreductase activity"/>
    <property type="evidence" value="ECO:0007669"/>
    <property type="project" value="InterPro"/>
</dbReference>
<dbReference type="PANTHER" id="PTHR36151:SF3">
    <property type="entry name" value="ER-BOUND OXYGENASE MPAB_MPAB'_RUBBER OXYGENASE CATALYTIC DOMAIN-CONTAINING PROTEIN"/>
    <property type="match status" value="1"/>
</dbReference>
<evidence type="ECO:0000259" key="1">
    <source>
        <dbReference type="Pfam" id="PF09995"/>
    </source>
</evidence>
<accession>A0A6J6EFU5</accession>
<gene>
    <name evidence="2" type="ORF">UFOPK1684_01000</name>
    <name evidence="3" type="ORF">UFOPK2158_01036</name>
</gene>
<dbReference type="AlphaFoldDB" id="A0A6J6EFU5"/>